<organism evidence="2 3">
    <name type="scientific">Goekera deserti</name>
    <dbReference type="NCBI Taxonomy" id="2497753"/>
    <lineage>
        <taxon>Bacteria</taxon>
        <taxon>Bacillati</taxon>
        <taxon>Actinomycetota</taxon>
        <taxon>Actinomycetes</taxon>
        <taxon>Geodermatophilales</taxon>
        <taxon>Geodermatophilaceae</taxon>
        <taxon>Goekera</taxon>
    </lineage>
</organism>
<comment type="caution">
    <text evidence="2">The sequence shown here is derived from an EMBL/GenBank/DDBJ whole genome shotgun (WGS) entry which is preliminary data.</text>
</comment>
<dbReference type="AlphaFoldDB" id="A0A7K3W934"/>
<dbReference type="Proteomes" id="UP000470470">
    <property type="component" value="Unassembled WGS sequence"/>
</dbReference>
<gene>
    <name evidence="2" type="ORF">G1H19_00570</name>
</gene>
<proteinExistence type="predicted"/>
<dbReference type="EMBL" id="JAAGWK010000002">
    <property type="protein sequence ID" value="NEL52509.1"/>
    <property type="molecule type" value="Genomic_DNA"/>
</dbReference>
<protein>
    <submittedName>
        <fullName evidence="2">Uncharacterized protein</fullName>
    </submittedName>
</protein>
<evidence type="ECO:0000313" key="3">
    <source>
        <dbReference type="Proteomes" id="UP000470470"/>
    </source>
</evidence>
<feature type="region of interest" description="Disordered" evidence="1">
    <location>
        <begin position="76"/>
        <end position="106"/>
    </location>
</feature>
<accession>A0A7K3W934</accession>
<evidence type="ECO:0000313" key="2">
    <source>
        <dbReference type="EMBL" id="NEL52509.1"/>
    </source>
</evidence>
<evidence type="ECO:0000256" key="1">
    <source>
        <dbReference type="SAM" id="MobiDB-lite"/>
    </source>
</evidence>
<dbReference type="RefSeq" id="WP_152731320.1">
    <property type="nucleotide sequence ID" value="NZ_JAABOZ010000009.1"/>
</dbReference>
<sequence length="106" mass="10497">MKNTMTWDAPAAPTGLGVLAARPYAWATPVAATALPVDLRAGVLSGLAAPIPGTGASSVGAAIRFRGLIAAAGSTGLHTTGAGTAERTVQLKNTIPGELPPRDPLS</sequence>
<name>A0A7K3W934_9ACTN</name>
<keyword evidence="3" id="KW-1185">Reference proteome</keyword>
<reference evidence="2 3" key="1">
    <citation type="submission" date="2020-02" db="EMBL/GenBank/DDBJ databases">
        <title>The whole genome sequence of CPCC 205119.</title>
        <authorList>
            <person name="Jiang Z."/>
        </authorList>
    </citation>
    <scope>NUCLEOTIDE SEQUENCE [LARGE SCALE GENOMIC DNA]</scope>
    <source>
        <strain evidence="2 3">CPCC 205119</strain>
    </source>
</reference>